<feature type="signal peptide" evidence="13">
    <location>
        <begin position="1"/>
        <end position="20"/>
    </location>
</feature>
<keyword evidence="13" id="KW-0732">Signal</keyword>
<dbReference type="Gene3D" id="3.40.50.80">
    <property type="entry name" value="Nucleotide-binding domain of ferredoxin-NADP reductase (FNR) module"/>
    <property type="match status" value="1"/>
</dbReference>
<dbReference type="Pfam" id="PF08030">
    <property type="entry name" value="NAD_binding_6"/>
    <property type="match status" value="1"/>
</dbReference>
<keyword evidence="5" id="KW-0249">Electron transport</keyword>
<dbReference type="Proteomes" id="UP000054302">
    <property type="component" value="Unassembled WGS sequence"/>
</dbReference>
<dbReference type="GO" id="GO:0000293">
    <property type="term" value="F:ferric-chelate reductase activity"/>
    <property type="evidence" value="ECO:0007669"/>
    <property type="project" value="UniProtKB-ARBA"/>
</dbReference>
<dbReference type="Pfam" id="PF08022">
    <property type="entry name" value="FAD_binding_8"/>
    <property type="match status" value="2"/>
</dbReference>
<evidence type="ECO:0000256" key="7">
    <source>
        <dbReference type="ARBA" id="ARBA00023002"/>
    </source>
</evidence>
<evidence type="ECO:0000259" key="14">
    <source>
        <dbReference type="PROSITE" id="PS51384"/>
    </source>
</evidence>
<comment type="similarity">
    <text evidence="2">Belongs to the ferric reductase (FRE) family.</text>
</comment>
<evidence type="ECO:0000256" key="13">
    <source>
        <dbReference type="SAM" id="SignalP"/>
    </source>
</evidence>
<dbReference type="GO" id="GO:0015677">
    <property type="term" value="P:copper ion import"/>
    <property type="evidence" value="ECO:0007669"/>
    <property type="project" value="TreeGrafter"/>
</dbReference>
<name>A0A0D2AEU9_EXOME</name>
<dbReference type="InterPro" id="IPR017927">
    <property type="entry name" value="FAD-bd_FR_type"/>
</dbReference>
<dbReference type="PANTHER" id="PTHR32361">
    <property type="entry name" value="FERRIC/CUPRIC REDUCTASE TRANSMEMBRANE COMPONENT"/>
    <property type="match status" value="1"/>
</dbReference>
<organism evidence="15 16">
    <name type="scientific">Exophiala mesophila</name>
    <name type="common">Black yeast-like fungus</name>
    <dbReference type="NCBI Taxonomy" id="212818"/>
    <lineage>
        <taxon>Eukaryota</taxon>
        <taxon>Fungi</taxon>
        <taxon>Dikarya</taxon>
        <taxon>Ascomycota</taxon>
        <taxon>Pezizomycotina</taxon>
        <taxon>Eurotiomycetes</taxon>
        <taxon>Chaetothyriomycetidae</taxon>
        <taxon>Chaetothyriales</taxon>
        <taxon>Herpotrichiellaceae</taxon>
        <taxon>Exophiala</taxon>
    </lineage>
</organism>
<keyword evidence="16" id="KW-1185">Reference proteome</keyword>
<dbReference type="PROSITE" id="PS51384">
    <property type="entry name" value="FAD_FR"/>
    <property type="match status" value="1"/>
</dbReference>
<evidence type="ECO:0000313" key="15">
    <source>
        <dbReference type="EMBL" id="KIV97433.1"/>
    </source>
</evidence>
<feature type="region of interest" description="Disordered" evidence="11">
    <location>
        <begin position="543"/>
        <end position="569"/>
    </location>
</feature>
<feature type="transmembrane region" description="Helical" evidence="12">
    <location>
        <begin position="362"/>
        <end position="384"/>
    </location>
</feature>
<dbReference type="CDD" id="cd06186">
    <property type="entry name" value="NOX_Duox_like_FAD_NADP"/>
    <property type="match status" value="1"/>
</dbReference>
<dbReference type="RefSeq" id="XP_016229007.1">
    <property type="nucleotide sequence ID" value="XM_016365358.1"/>
</dbReference>
<evidence type="ECO:0000313" key="16">
    <source>
        <dbReference type="Proteomes" id="UP000054302"/>
    </source>
</evidence>
<comment type="subcellular location">
    <subcellularLocation>
        <location evidence="1">Membrane</location>
        <topology evidence="1">Multi-pass membrane protein</topology>
    </subcellularLocation>
</comment>
<feature type="transmembrane region" description="Helical" evidence="12">
    <location>
        <begin position="159"/>
        <end position="178"/>
    </location>
</feature>
<dbReference type="InterPro" id="IPR051410">
    <property type="entry name" value="Ferric/Cupric_Reductase"/>
</dbReference>
<reference evidence="15 16" key="1">
    <citation type="submission" date="2015-01" db="EMBL/GenBank/DDBJ databases">
        <title>The Genome Sequence of Exophiala mesophila CBS40295.</title>
        <authorList>
            <consortium name="The Broad Institute Genomics Platform"/>
            <person name="Cuomo C."/>
            <person name="de Hoog S."/>
            <person name="Gorbushina A."/>
            <person name="Stielow B."/>
            <person name="Teixiera M."/>
            <person name="Abouelleil A."/>
            <person name="Chapman S.B."/>
            <person name="Priest M."/>
            <person name="Young S.K."/>
            <person name="Wortman J."/>
            <person name="Nusbaum C."/>
            <person name="Birren B."/>
        </authorList>
    </citation>
    <scope>NUCLEOTIDE SEQUENCE [LARGE SCALE GENOMIC DNA]</scope>
    <source>
        <strain evidence="15 16">CBS 40295</strain>
    </source>
</reference>
<keyword evidence="8" id="KW-0406">Ion transport</keyword>
<evidence type="ECO:0000256" key="5">
    <source>
        <dbReference type="ARBA" id="ARBA00022982"/>
    </source>
</evidence>
<keyword evidence="6 12" id="KW-1133">Transmembrane helix</keyword>
<feature type="compositionally biased region" description="Low complexity" evidence="11">
    <location>
        <begin position="657"/>
        <end position="669"/>
    </location>
</feature>
<dbReference type="InterPro" id="IPR039261">
    <property type="entry name" value="FNR_nucleotide-bd"/>
</dbReference>
<dbReference type="STRING" id="212818.A0A0D2AEU9"/>
<accession>A0A0D2AEU9</accession>
<dbReference type="GO" id="GO:0006826">
    <property type="term" value="P:iron ion transport"/>
    <property type="evidence" value="ECO:0007669"/>
    <property type="project" value="TreeGrafter"/>
</dbReference>
<keyword evidence="7" id="KW-0560">Oxidoreductase</keyword>
<dbReference type="SFLD" id="SFLDG01168">
    <property type="entry name" value="Ferric_reductase_subgroup_(FRE"/>
    <property type="match status" value="1"/>
</dbReference>
<evidence type="ECO:0000256" key="8">
    <source>
        <dbReference type="ARBA" id="ARBA00023065"/>
    </source>
</evidence>
<dbReference type="GeneID" id="27319032"/>
<keyword evidence="9 12" id="KW-0472">Membrane</keyword>
<dbReference type="GO" id="GO:0006879">
    <property type="term" value="P:intracellular iron ion homeostasis"/>
    <property type="evidence" value="ECO:0007669"/>
    <property type="project" value="TreeGrafter"/>
</dbReference>
<keyword evidence="10" id="KW-0325">Glycoprotein</keyword>
<evidence type="ECO:0000256" key="2">
    <source>
        <dbReference type="ARBA" id="ARBA00006278"/>
    </source>
</evidence>
<feature type="transmembrane region" description="Helical" evidence="12">
    <location>
        <begin position="391"/>
        <end position="409"/>
    </location>
</feature>
<dbReference type="GO" id="GO:0005886">
    <property type="term" value="C:plasma membrane"/>
    <property type="evidence" value="ECO:0007669"/>
    <property type="project" value="TreeGrafter"/>
</dbReference>
<dbReference type="SFLD" id="SFLDS00052">
    <property type="entry name" value="Ferric_Reductase_Domain"/>
    <property type="match status" value="1"/>
</dbReference>
<feature type="compositionally biased region" description="Low complexity" evidence="11">
    <location>
        <begin position="544"/>
        <end position="566"/>
    </location>
</feature>
<dbReference type="SUPFAM" id="SSF52343">
    <property type="entry name" value="Ferredoxin reductase-like, C-terminal NADP-linked domain"/>
    <property type="match status" value="1"/>
</dbReference>
<protein>
    <recommendedName>
        <fullName evidence="14">FAD-binding FR-type domain-containing protein</fullName>
    </recommendedName>
</protein>
<evidence type="ECO:0000256" key="3">
    <source>
        <dbReference type="ARBA" id="ARBA00022448"/>
    </source>
</evidence>
<dbReference type="InterPro" id="IPR013130">
    <property type="entry name" value="Fe3_Rdtase_TM_dom"/>
</dbReference>
<feature type="chain" id="PRO_5002238422" description="FAD-binding FR-type domain-containing protein" evidence="13">
    <location>
        <begin position="21"/>
        <end position="810"/>
    </location>
</feature>
<dbReference type="InterPro" id="IPR013121">
    <property type="entry name" value="Fe_red_NAD-bd_6"/>
</dbReference>
<evidence type="ECO:0000256" key="4">
    <source>
        <dbReference type="ARBA" id="ARBA00022692"/>
    </source>
</evidence>
<dbReference type="VEuPathDB" id="FungiDB:PV10_01187"/>
<evidence type="ECO:0000256" key="11">
    <source>
        <dbReference type="SAM" id="MobiDB-lite"/>
    </source>
</evidence>
<gene>
    <name evidence="15" type="ORF">PV10_01187</name>
</gene>
<feature type="region of interest" description="Disordered" evidence="11">
    <location>
        <begin position="655"/>
        <end position="675"/>
    </location>
</feature>
<keyword evidence="3" id="KW-0813">Transport</keyword>
<proteinExistence type="inferred from homology"/>
<feature type="domain" description="FAD-binding FR-type" evidence="14">
    <location>
        <begin position="446"/>
        <end position="627"/>
    </location>
</feature>
<evidence type="ECO:0000256" key="6">
    <source>
        <dbReference type="ARBA" id="ARBA00022989"/>
    </source>
</evidence>
<dbReference type="OrthoDB" id="167398at2759"/>
<evidence type="ECO:0000256" key="9">
    <source>
        <dbReference type="ARBA" id="ARBA00023136"/>
    </source>
</evidence>
<evidence type="ECO:0000256" key="1">
    <source>
        <dbReference type="ARBA" id="ARBA00004141"/>
    </source>
</evidence>
<dbReference type="EMBL" id="KN847520">
    <property type="protein sequence ID" value="KIV97433.1"/>
    <property type="molecule type" value="Genomic_DNA"/>
</dbReference>
<evidence type="ECO:0000256" key="10">
    <source>
        <dbReference type="ARBA" id="ARBA00023180"/>
    </source>
</evidence>
<dbReference type="InterPro" id="IPR013112">
    <property type="entry name" value="FAD-bd_8"/>
</dbReference>
<keyword evidence="4 12" id="KW-0812">Transmembrane</keyword>
<sequence>MMGRSLCLWLLALWLSPALAGMDWDIQCMAGINTAVSEISFVPISEEYYPNMCRNELIVNSWWAAAKLYCTPKEIEAGEKLYAGYCEEYGGVELVTYAETLPILTDEYIAALNIVTYDTRDASVVWETPVLISYDLYEAGYRSSSAFDMQYVLHKQYGWGVYGFWGALLLIGIANRFISHILASRSIRKTIDIEGEAPASNPRTGLSRLLSPFVSVHHWFRANLIIPAAFGSYHQRLYYWCSIPTRMETIILALFWILNFVLCCVSYDIFEQNLYYTKAIQAWRYISDRTGIICYANLPFLWMFSGRNNVFLWLTGWSFSSFNIFHRHIARVATIQAIVHSIGWSAIEIHYGYFAYSWQQQYWYMGGMATITMSLLLVFSSVWARLNHYEIFLFIHIALSVLTLVGLFYHTAIFTTREYDGYLWPCVAIWLFDRFARLGRLVYCNVRARSGVPKTSRAIATYNKESDMLRIEAFPGSRLLKPGPGQHYYIYQFNKLRFWENHPFTLAAYYAAGEEEGDPVEGFTNQPSSDPDVRPTLIMEKSEGSIGSDNMPSSSGSTSPTPTSLSDTKLETSRPLIAPGQHKLVFFIRPFNGWTKRLRDECVKAGPQGITNTRILVEGPYGECSPLRSFENVIFVVGGTGIAGAVPYLQQHLRLTSPKQSPSPDSQQQTRGTRTRNITVIWATKQSAMIRDIASRELRPFLHREDITFKFFATRDKKAKALVAPEKLKAIASPSSIDFDDIEISSHRPNIQEDVSAFVDQVNAAGSRGGKIAILTCGPAAMADEARAAAHRALKQGKKGLEYIEEAFGW</sequence>
<dbReference type="PANTHER" id="PTHR32361:SF9">
    <property type="entry name" value="FERRIC REDUCTASE TRANSMEMBRANE COMPONENT 3-RELATED"/>
    <property type="match status" value="1"/>
</dbReference>
<dbReference type="Pfam" id="PF01794">
    <property type="entry name" value="Ferric_reduct"/>
    <property type="match status" value="1"/>
</dbReference>
<dbReference type="AlphaFoldDB" id="A0A0D2AEU9"/>
<evidence type="ECO:0000256" key="12">
    <source>
        <dbReference type="SAM" id="Phobius"/>
    </source>
</evidence>
<feature type="transmembrane region" description="Helical" evidence="12">
    <location>
        <begin position="250"/>
        <end position="270"/>
    </location>
</feature>